<evidence type="ECO:0000313" key="3">
    <source>
        <dbReference type="Proteomes" id="UP000326565"/>
    </source>
</evidence>
<name>A0A5N5XFM6_9EURO</name>
<dbReference type="SUPFAM" id="SSF75304">
    <property type="entry name" value="Amidase signature (AS) enzymes"/>
    <property type="match status" value="1"/>
</dbReference>
<dbReference type="InterPro" id="IPR036928">
    <property type="entry name" value="AS_sf"/>
</dbReference>
<dbReference type="Pfam" id="PF01425">
    <property type="entry name" value="Amidase"/>
    <property type="match status" value="1"/>
</dbReference>
<dbReference type="PANTHER" id="PTHR42678">
    <property type="entry name" value="AMIDASE"/>
    <property type="match status" value="1"/>
</dbReference>
<gene>
    <name evidence="2" type="ORF">BDV29DRAFT_55156</name>
</gene>
<dbReference type="AlphaFoldDB" id="A0A5N5XFM6"/>
<dbReference type="OrthoDB" id="566138at2759"/>
<keyword evidence="2" id="KW-0808">Transferase</keyword>
<organism evidence="2 3">
    <name type="scientific">Aspergillus leporis</name>
    <dbReference type="NCBI Taxonomy" id="41062"/>
    <lineage>
        <taxon>Eukaryota</taxon>
        <taxon>Fungi</taxon>
        <taxon>Dikarya</taxon>
        <taxon>Ascomycota</taxon>
        <taxon>Pezizomycotina</taxon>
        <taxon>Eurotiomycetes</taxon>
        <taxon>Eurotiomycetidae</taxon>
        <taxon>Eurotiales</taxon>
        <taxon>Aspergillaceae</taxon>
        <taxon>Aspergillus</taxon>
        <taxon>Aspergillus subgen. Circumdati</taxon>
    </lineage>
</organism>
<keyword evidence="3" id="KW-1185">Reference proteome</keyword>
<accession>A0A5N5XFM6</accession>
<evidence type="ECO:0000259" key="1">
    <source>
        <dbReference type="Pfam" id="PF01425"/>
    </source>
</evidence>
<dbReference type="EMBL" id="ML732150">
    <property type="protein sequence ID" value="KAB8079543.1"/>
    <property type="molecule type" value="Genomic_DNA"/>
</dbReference>
<dbReference type="NCBIfam" id="NF005127">
    <property type="entry name" value="PRK06565.1"/>
    <property type="match status" value="1"/>
</dbReference>
<dbReference type="InterPro" id="IPR023631">
    <property type="entry name" value="Amidase_dom"/>
</dbReference>
<dbReference type="Proteomes" id="UP000326565">
    <property type="component" value="Unassembled WGS sequence"/>
</dbReference>
<dbReference type="GO" id="GO:0016740">
    <property type="term" value="F:transferase activity"/>
    <property type="evidence" value="ECO:0007669"/>
    <property type="project" value="UniProtKB-KW"/>
</dbReference>
<sequence length="679" mass="73690">MGSTAQAFNLIDASISELQHALSAGWITSVDLVARYLRRISVYDAAGPKFSAVPILNPSVFDEATTSDARRAAGLPVRPLEGIPYLVKDNIKVKGMTVASGSPAFENLIATEDAACVQILREAGAVLLGRTNMPAMAYGGMQRGLYGRAESPYNPEYLTAAYASGSSNGSATATTANFCAFSLGTETVSSGRSPASNNAIIAYTPSRGLLPLRGVWPLYPTCDVLVPHTRTVSDLFNVLDVLAVVDQTPVGDFWNEQNIVSLPSVEAIRPQLFREIEGESALRGKRIGVPSMYIGGLNPLPDKICIRPSVLKLWERTKSALGSCGATVVEVDFPLVTTYEAKASLGQLVNVKNLPDNWHSVERCQLIAHSWDDFLAANGQPGLGSLSCVDPETIFPLAPGSLRGAPDAANQCKWHEMVEYPKDKPDSISKVPKLEQALKALENARKETFEQWMDNLRLDAVIFPANGDVGRANADVDLEASLYAWRNGVKYSNGNREIRHLGIPTVSVPMGLMEDIKMPVNLTFAGKAYDDTNLLRYAYAFEKFTKYRQVPPLVPALDSDTVHTIGNRSFPPVQNQTEMPQVNIVDHSKSIEDSTVHLEVEGSLHLDCNAQLTRLICYINGDSIEPQVDGNRWSLTAKYPVSARDGTWSRWSSPALVQTIVVIVAQTSTGQAAGTLLLL</sequence>
<evidence type="ECO:0000313" key="2">
    <source>
        <dbReference type="EMBL" id="KAB8079543.1"/>
    </source>
</evidence>
<dbReference type="Gene3D" id="3.90.1300.10">
    <property type="entry name" value="Amidase signature (AS) domain"/>
    <property type="match status" value="1"/>
</dbReference>
<dbReference type="PANTHER" id="PTHR42678:SF11">
    <property type="entry name" value="AMIDASE FAMILY PROTEIN"/>
    <property type="match status" value="1"/>
</dbReference>
<proteinExistence type="predicted"/>
<protein>
    <submittedName>
        <fullName evidence="2">Asp-tRNAAsn/Glu-tRNAGln amidotransferase A subunit</fullName>
    </submittedName>
</protein>
<feature type="domain" description="Amidase" evidence="1">
    <location>
        <begin position="31"/>
        <end position="341"/>
    </location>
</feature>
<reference evidence="2 3" key="1">
    <citation type="submission" date="2019-04" db="EMBL/GenBank/DDBJ databases">
        <title>Friends and foes A comparative genomics study of 23 Aspergillus species from section Flavi.</title>
        <authorList>
            <consortium name="DOE Joint Genome Institute"/>
            <person name="Kjaerbolling I."/>
            <person name="Vesth T."/>
            <person name="Frisvad J.C."/>
            <person name="Nybo J.L."/>
            <person name="Theobald S."/>
            <person name="Kildgaard S."/>
            <person name="Isbrandt T."/>
            <person name="Kuo A."/>
            <person name="Sato A."/>
            <person name="Lyhne E.K."/>
            <person name="Kogle M.E."/>
            <person name="Wiebenga A."/>
            <person name="Kun R.S."/>
            <person name="Lubbers R.J."/>
            <person name="Makela M.R."/>
            <person name="Barry K."/>
            <person name="Chovatia M."/>
            <person name="Clum A."/>
            <person name="Daum C."/>
            <person name="Haridas S."/>
            <person name="He G."/>
            <person name="LaButti K."/>
            <person name="Lipzen A."/>
            <person name="Mondo S."/>
            <person name="Riley R."/>
            <person name="Salamov A."/>
            <person name="Simmons B.A."/>
            <person name="Magnuson J.K."/>
            <person name="Henrissat B."/>
            <person name="Mortensen U.H."/>
            <person name="Larsen T.O."/>
            <person name="Devries R.P."/>
            <person name="Grigoriev I.V."/>
            <person name="Machida M."/>
            <person name="Baker S.E."/>
            <person name="Andersen M.R."/>
        </authorList>
    </citation>
    <scope>NUCLEOTIDE SEQUENCE [LARGE SCALE GENOMIC DNA]</scope>
    <source>
        <strain evidence="2 3">CBS 151.66</strain>
    </source>
</reference>